<evidence type="ECO:0000256" key="2">
    <source>
        <dbReference type="ARBA" id="ARBA00004651"/>
    </source>
</evidence>
<comment type="catalytic activity">
    <reaction evidence="1 18">
        <text>a 1,2-diacyl-sn-glycero-3-phosphate + CTP + H(+) = a CDP-1,2-diacyl-sn-glycerol + diphosphate</text>
        <dbReference type="Rhea" id="RHEA:16229"/>
        <dbReference type="ChEBI" id="CHEBI:15378"/>
        <dbReference type="ChEBI" id="CHEBI:33019"/>
        <dbReference type="ChEBI" id="CHEBI:37563"/>
        <dbReference type="ChEBI" id="CHEBI:58332"/>
        <dbReference type="ChEBI" id="CHEBI:58608"/>
        <dbReference type="EC" id="2.7.7.41"/>
    </reaction>
</comment>
<evidence type="ECO:0000256" key="7">
    <source>
        <dbReference type="ARBA" id="ARBA00019373"/>
    </source>
</evidence>
<keyword evidence="8" id="KW-1003">Cell membrane</keyword>
<dbReference type="GO" id="GO:0016024">
    <property type="term" value="P:CDP-diacylglycerol biosynthetic process"/>
    <property type="evidence" value="ECO:0007669"/>
    <property type="project" value="UniProtKB-UniPathway"/>
</dbReference>
<feature type="transmembrane region" description="Helical" evidence="19">
    <location>
        <begin position="209"/>
        <end position="228"/>
    </location>
</feature>
<dbReference type="PROSITE" id="PS01315">
    <property type="entry name" value="CDS"/>
    <property type="match status" value="1"/>
</dbReference>
<keyword evidence="17" id="KW-1208">Phospholipid metabolism</keyword>
<dbReference type="eggNOG" id="COG4589">
    <property type="taxonomic scope" value="Bacteria"/>
</dbReference>
<dbReference type="PANTHER" id="PTHR46382">
    <property type="entry name" value="PHOSPHATIDATE CYTIDYLYLTRANSFERASE"/>
    <property type="match status" value="1"/>
</dbReference>
<keyword evidence="14" id="KW-0443">Lipid metabolism</keyword>
<dbReference type="EC" id="2.7.7.41" evidence="6 18"/>
<dbReference type="EMBL" id="LT906446">
    <property type="protein sequence ID" value="SNU96412.1"/>
    <property type="molecule type" value="Genomic_DNA"/>
</dbReference>
<dbReference type="GO" id="GO:0005886">
    <property type="term" value="C:plasma membrane"/>
    <property type="evidence" value="ECO:0007669"/>
    <property type="project" value="UniProtKB-SubCell"/>
</dbReference>
<reference evidence="20 21" key="1">
    <citation type="submission" date="2017-06" db="EMBL/GenBank/DDBJ databases">
        <authorList>
            <consortium name="Pathogen Informatics"/>
        </authorList>
    </citation>
    <scope>NUCLEOTIDE SEQUENCE [LARGE SCALE GENOMIC DNA]</scope>
    <source>
        <strain evidence="20 21">NCTC10570</strain>
    </source>
</reference>
<keyword evidence="11 18" id="KW-0812">Transmembrane</keyword>
<dbReference type="AlphaFoldDB" id="A0A239TFS9"/>
<evidence type="ECO:0000256" key="18">
    <source>
        <dbReference type="RuleBase" id="RU003938"/>
    </source>
</evidence>
<evidence type="ECO:0000256" key="9">
    <source>
        <dbReference type="ARBA" id="ARBA00022516"/>
    </source>
</evidence>
<dbReference type="RefSeq" id="WP_027890892.1">
    <property type="nucleotide sequence ID" value="NZ_CASFMS010000013.1"/>
</dbReference>
<dbReference type="Proteomes" id="UP000215383">
    <property type="component" value="Chromosome 1"/>
</dbReference>
<evidence type="ECO:0000256" key="12">
    <source>
        <dbReference type="ARBA" id="ARBA00022695"/>
    </source>
</evidence>
<proteinExistence type="inferred from homology"/>
<dbReference type="GO" id="GO:0004605">
    <property type="term" value="F:phosphatidate cytidylyltransferase activity"/>
    <property type="evidence" value="ECO:0007669"/>
    <property type="project" value="UniProtKB-EC"/>
</dbReference>
<evidence type="ECO:0000256" key="13">
    <source>
        <dbReference type="ARBA" id="ARBA00022989"/>
    </source>
</evidence>
<comment type="subcellular location">
    <subcellularLocation>
        <location evidence="2">Cell membrane</location>
        <topology evidence="2">Multi-pass membrane protein</topology>
    </subcellularLocation>
</comment>
<dbReference type="Pfam" id="PF01148">
    <property type="entry name" value="CTP_transf_1"/>
    <property type="match status" value="1"/>
</dbReference>
<gene>
    <name evidence="20" type="primary">cdsA</name>
    <name evidence="20" type="ORF">SAMEA4364220_00581</name>
</gene>
<evidence type="ECO:0000256" key="11">
    <source>
        <dbReference type="ARBA" id="ARBA00022692"/>
    </source>
</evidence>
<evidence type="ECO:0000313" key="21">
    <source>
        <dbReference type="Proteomes" id="UP000215383"/>
    </source>
</evidence>
<keyword evidence="12 18" id="KW-0548">Nucleotidyltransferase</keyword>
<feature type="transmembrane region" description="Helical" evidence="19">
    <location>
        <begin position="140"/>
        <end position="164"/>
    </location>
</feature>
<keyword evidence="10 18" id="KW-0808">Transferase</keyword>
<keyword evidence="16" id="KW-0594">Phospholipid biosynthesis</keyword>
<evidence type="ECO:0000256" key="15">
    <source>
        <dbReference type="ARBA" id="ARBA00023136"/>
    </source>
</evidence>
<dbReference type="UniPathway" id="UPA00557">
    <property type="reaction ID" value="UER00614"/>
</dbReference>
<evidence type="ECO:0000256" key="17">
    <source>
        <dbReference type="ARBA" id="ARBA00023264"/>
    </source>
</evidence>
<protein>
    <recommendedName>
        <fullName evidence="7 18">Phosphatidate cytidylyltransferase</fullName>
        <ecNumber evidence="6 18">2.7.7.41</ecNumber>
    </recommendedName>
</protein>
<evidence type="ECO:0000256" key="1">
    <source>
        <dbReference type="ARBA" id="ARBA00001698"/>
    </source>
</evidence>
<feature type="transmembrane region" description="Helical" evidence="19">
    <location>
        <begin position="99"/>
        <end position="120"/>
    </location>
</feature>
<comment type="pathway">
    <text evidence="3 18">Phospholipid metabolism; CDP-diacylglycerol biosynthesis; CDP-diacylglycerol from sn-glycerol 3-phosphate: step 3/3.</text>
</comment>
<sequence length="275" mass="29798">MLTRIISGIVGIIAAGIIIQTGSWLFIIAVLVLAMLAWVEYSHAFAHKGINLPTVFGAILTVYAILEAVLLPEYIVFPFMVVLMFVFFKMIFNHSSFSVQQACIMLAGIMYIVIPFYHLTALRTLGGDVVLATNSLMGDFTAGCALVWLTFIGTWASDTFAYFVGCSIGKHRLCETISPKKSIEGFVGGIVGTMICMAILGNIFGFNLIVMLVMGALIAVIGTLGDLVESCFKRYVGIKDSGNLIPGHGGVLDRFDSLLFTAPLVYYTAVFLLGF</sequence>
<keyword evidence="21" id="KW-1185">Reference proteome</keyword>
<comment type="similarity">
    <text evidence="5 18">Belongs to the CDS family.</text>
</comment>
<evidence type="ECO:0000256" key="5">
    <source>
        <dbReference type="ARBA" id="ARBA00010185"/>
    </source>
</evidence>
<evidence type="ECO:0000256" key="6">
    <source>
        <dbReference type="ARBA" id="ARBA00012487"/>
    </source>
</evidence>
<evidence type="ECO:0000256" key="16">
    <source>
        <dbReference type="ARBA" id="ARBA00023209"/>
    </source>
</evidence>
<keyword evidence="13 19" id="KW-1133">Transmembrane helix</keyword>
<feature type="transmembrane region" description="Helical" evidence="19">
    <location>
        <begin position="50"/>
        <end position="69"/>
    </location>
</feature>
<feature type="transmembrane region" description="Helical" evidence="19">
    <location>
        <begin position="6"/>
        <end position="38"/>
    </location>
</feature>
<comment type="pathway">
    <text evidence="4">Lipid metabolism.</text>
</comment>
<evidence type="ECO:0000256" key="3">
    <source>
        <dbReference type="ARBA" id="ARBA00005119"/>
    </source>
</evidence>
<evidence type="ECO:0000256" key="8">
    <source>
        <dbReference type="ARBA" id="ARBA00022475"/>
    </source>
</evidence>
<name>A0A239TFS9_9FIRM</name>
<evidence type="ECO:0000256" key="14">
    <source>
        <dbReference type="ARBA" id="ARBA00023098"/>
    </source>
</evidence>
<keyword evidence="9" id="KW-0444">Lipid biosynthesis</keyword>
<evidence type="ECO:0000256" key="10">
    <source>
        <dbReference type="ARBA" id="ARBA00022679"/>
    </source>
</evidence>
<evidence type="ECO:0000256" key="19">
    <source>
        <dbReference type="SAM" id="Phobius"/>
    </source>
</evidence>
<evidence type="ECO:0000256" key="4">
    <source>
        <dbReference type="ARBA" id="ARBA00005189"/>
    </source>
</evidence>
<keyword evidence="15 19" id="KW-0472">Membrane</keyword>
<dbReference type="InterPro" id="IPR000374">
    <property type="entry name" value="PC_trans"/>
</dbReference>
<dbReference type="PANTHER" id="PTHR46382:SF1">
    <property type="entry name" value="PHOSPHATIDATE CYTIDYLYLTRANSFERASE"/>
    <property type="match status" value="1"/>
</dbReference>
<evidence type="ECO:0000313" key="20">
    <source>
        <dbReference type="EMBL" id="SNU96412.1"/>
    </source>
</evidence>
<accession>A0A239TFS9</accession>
<feature type="transmembrane region" description="Helical" evidence="19">
    <location>
        <begin position="75"/>
        <end position="92"/>
    </location>
</feature>
<organism evidence="20 21">
    <name type="scientific">Megamonas hypermegale</name>
    <dbReference type="NCBI Taxonomy" id="158847"/>
    <lineage>
        <taxon>Bacteria</taxon>
        <taxon>Bacillati</taxon>
        <taxon>Bacillota</taxon>
        <taxon>Negativicutes</taxon>
        <taxon>Selenomonadales</taxon>
        <taxon>Selenomonadaceae</taxon>
        <taxon>Megamonas</taxon>
    </lineage>
</organism>